<organism evidence="6 7">
    <name type="scientific">Candidatus Clostridium radicumherbarum</name>
    <dbReference type="NCBI Taxonomy" id="3381662"/>
    <lineage>
        <taxon>Bacteria</taxon>
        <taxon>Bacillati</taxon>
        <taxon>Bacillota</taxon>
        <taxon>Clostridia</taxon>
        <taxon>Eubacteriales</taxon>
        <taxon>Clostridiaceae</taxon>
        <taxon>Clostridium</taxon>
    </lineage>
</organism>
<dbReference type="Pfam" id="PF13476">
    <property type="entry name" value="AAA_23"/>
    <property type="match status" value="1"/>
</dbReference>
<accession>A0ABW8TMM9</accession>
<evidence type="ECO:0000313" key="6">
    <source>
        <dbReference type="EMBL" id="MFL0266818.1"/>
    </source>
</evidence>
<dbReference type="EMBL" id="JBJHZY010000001">
    <property type="protein sequence ID" value="MFL0266818.1"/>
    <property type="molecule type" value="Genomic_DNA"/>
</dbReference>
<dbReference type="SUPFAM" id="SSF52540">
    <property type="entry name" value="P-loop containing nucleoside triphosphate hydrolases"/>
    <property type="match status" value="2"/>
</dbReference>
<reference evidence="6 7" key="1">
    <citation type="submission" date="2024-11" db="EMBL/GenBank/DDBJ databases">
        <authorList>
            <person name="Heng Y.C."/>
            <person name="Lim A.C.H."/>
            <person name="Lee J.K.Y."/>
            <person name="Kittelmann S."/>
        </authorList>
    </citation>
    <scope>NUCLEOTIDE SEQUENCE [LARGE SCALE GENOMIC DNA]</scope>
    <source>
        <strain evidence="6 7">WILCCON 0202</strain>
    </source>
</reference>
<dbReference type="InterPro" id="IPR027417">
    <property type="entry name" value="P-loop_NTPase"/>
</dbReference>
<protein>
    <recommendedName>
        <fullName evidence="3">Nuclease SbcCD subunit C</fullName>
    </recommendedName>
</protein>
<evidence type="ECO:0000259" key="5">
    <source>
        <dbReference type="Pfam" id="PF13476"/>
    </source>
</evidence>
<dbReference type="PANTHER" id="PTHR32114:SF2">
    <property type="entry name" value="ABC TRANSPORTER ABCH.3"/>
    <property type="match status" value="1"/>
</dbReference>
<name>A0ABW8TMM9_9CLOT</name>
<dbReference type="PANTHER" id="PTHR32114">
    <property type="entry name" value="ABC TRANSPORTER ABCH.3"/>
    <property type="match status" value="1"/>
</dbReference>
<dbReference type="InterPro" id="IPR038729">
    <property type="entry name" value="Rad50/SbcC_AAA"/>
</dbReference>
<dbReference type="Proteomes" id="UP001623661">
    <property type="component" value="Unassembled WGS sequence"/>
</dbReference>
<feature type="domain" description="Rad50/SbcC-type AAA" evidence="5">
    <location>
        <begin position="7"/>
        <end position="204"/>
    </location>
</feature>
<evidence type="ECO:0000256" key="4">
    <source>
        <dbReference type="SAM" id="Coils"/>
    </source>
</evidence>
<evidence type="ECO:0000256" key="2">
    <source>
        <dbReference type="ARBA" id="ARBA00011322"/>
    </source>
</evidence>
<feature type="coiled-coil region" evidence="4">
    <location>
        <begin position="557"/>
        <end position="620"/>
    </location>
</feature>
<dbReference type="Gene3D" id="3.40.50.300">
    <property type="entry name" value="P-loop containing nucleotide triphosphate hydrolases"/>
    <property type="match status" value="2"/>
</dbReference>
<dbReference type="RefSeq" id="WP_406763439.1">
    <property type="nucleotide sequence ID" value="NZ_JBJHZY010000001.1"/>
</dbReference>
<keyword evidence="4" id="KW-0175">Coiled coil</keyword>
<evidence type="ECO:0000256" key="1">
    <source>
        <dbReference type="ARBA" id="ARBA00006930"/>
    </source>
</evidence>
<evidence type="ECO:0000313" key="7">
    <source>
        <dbReference type="Proteomes" id="UP001623661"/>
    </source>
</evidence>
<gene>
    <name evidence="6" type="ORF">ACJDUH_01795</name>
</gene>
<comment type="caution">
    <text evidence="6">The sequence shown here is derived from an EMBL/GenBank/DDBJ whole genome shotgun (WGS) entry which is preliminary data.</text>
</comment>
<comment type="similarity">
    <text evidence="1">Belongs to the SMC family. SbcC subfamily.</text>
</comment>
<comment type="subunit">
    <text evidence="2">Heterodimer of SbcC and SbcD.</text>
</comment>
<sequence length="827" mass="98098">MSWIKNIEFKNFRVYKKQEFEINPNARIILIHGNNGLGKTSFFDGIEWGLTGNIQRYDKASKEKNEYDVLRNTLADKEEDSYVKLTFDDDQVLKRSVIYVSNKDYNTGHLKSDFKIDEKLVSDDYRGKIKFEESFCFSQFLSQELIDRFIREMKDTDRYTSIRNILGLHRYEKYETFIEKVNTEAISRAKVLTESESNLLNKIEVANAKKTNITLNEEILKLCYVRYFGEYFQEIESNKIVQQIDNEILKKMGTYNNLDTEIRSLNQATIDLEELNEEKFNNFSKNEVSLISIRNNINRNKEIISHIKKYDEIKYLNDNIKEYLNIVSLKGENDRIRNDYEIKNERFSKIKSANRDIKSIMNFFQLNNMYLEDIDKYRKALSYVENLNNSISNKHIELERMMSFKQEFVNTTLKYLKTNVKLEKCPVCKQSFNLEEAINYLNKELESNSDITINTIIRELNQQEKELETYKNEKVQLEQKLILEFRNMQNKLEQEIINIHEKINAIHKNEAVEKEYLIRLSKYGTEIDKISTEYNKYDIFVKGLGENKEKELFLGLIKNLEENQLELTNEIGHFKKKLEKYDVKNYDEVRSKLDELKLKVDNLNSDMNKEKIQINELKELSSFYNNNIQDNNLKQLNYELVKVRSELKKINTISKSFELMNENSREVLLNEIDRIFKSDDLPIKILYNYLNPNYNFDKLNFRIDNSNPKNNRLILEAISENGAVINPAYSFSSAQNNVLAVSIFLSFALTQKWSNLDCIFMDDPIQNMDDINVNNFVDIIRNIIRTTNKQIFISTHDIRIYEFMKNKFGNHTQLFNFIDYGSKVQGR</sequence>
<evidence type="ECO:0000256" key="3">
    <source>
        <dbReference type="ARBA" id="ARBA00013368"/>
    </source>
</evidence>
<proteinExistence type="inferred from homology"/>
<feature type="coiled-coil region" evidence="4">
    <location>
        <begin position="453"/>
        <end position="480"/>
    </location>
</feature>
<keyword evidence="7" id="KW-1185">Reference proteome</keyword>